<sequence>MQLATRPAQRTFALTHAPSVAGCAMAKINRIPIDHDATNHCQPRNANAARFGSTHAIPGPVLESLNTAYDALSAIRAITTVLTASHAEATPGDEGAHLTTHLAAGLLAGLQVIADLAGDDLCRLADRLDDLGD</sequence>
<dbReference type="PROSITE" id="PS51257">
    <property type="entry name" value="PROKAR_LIPOPROTEIN"/>
    <property type="match status" value="1"/>
</dbReference>
<dbReference type="KEGG" id="ptx:ABW99_15815"/>
<dbReference type="EMBL" id="CP011568">
    <property type="protein sequence ID" value="AKJ69459.1"/>
    <property type="molecule type" value="Genomic_DNA"/>
</dbReference>
<gene>
    <name evidence="1" type="ORF">ABW99_15815</name>
</gene>
<name>A0A0G3ETX9_9BURK</name>
<accession>A0A0G3ETX9</accession>
<proteinExistence type="predicted"/>
<evidence type="ECO:0000313" key="2">
    <source>
        <dbReference type="Proteomes" id="UP000036700"/>
    </source>
</evidence>
<protein>
    <submittedName>
        <fullName evidence="1">Uncharacterized protein</fullName>
    </submittedName>
</protein>
<dbReference type="PATRIC" id="fig|445709.3.peg.3347"/>
<keyword evidence="2" id="KW-1185">Reference proteome</keyword>
<organism evidence="1 2">
    <name type="scientific">Pandoraea thiooxydans</name>
    <dbReference type="NCBI Taxonomy" id="445709"/>
    <lineage>
        <taxon>Bacteria</taxon>
        <taxon>Pseudomonadati</taxon>
        <taxon>Pseudomonadota</taxon>
        <taxon>Betaproteobacteria</taxon>
        <taxon>Burkholderiales</taxon>
        <taxon>Burkholderiaceae</taxon>
        <taxon>Pandoraea</taxon>
    </lineage>
</organism>
<dbReference type="Proteomes" id="UP000036700">
    <property type="component" value="Chromosome"/>
</dbReference>
<reference evidence="2" key="1">
    <citation type="submission" date="2015-06" db="EMBL/GenBank/DDBJ databases">
        <authorList>
            <person name="Lim Y.L."/>
            <person name="Ee R."/>
            <person name="Yong D."/>
            <person name="How K.Y."/>
            <person name="Yin W.F."/>
            <person name="Chan K.G."/>
        </authorList>
    </citation>
    <scope>NUCLEOTIDE SEQUENCE [LARGE SCALE GENOMIC DNA]</scope>
    <source>
        <strain evidence="2">DSM 25325</strain>
    </source>
</reference>
<dbReference type="AlphaFoldDB" id="A0A0G3ETX9"/>
<evidence type="ECO:0000313" key="1">
    <source>
        <dbReference type="EMBL" id="AKJ69459.1"/>
    </source>
</evidence>